<feature type="domain" description="Mechanosensitive ion channel MscS C-terminal" evidence="9">
    <location>
        <begin position="178"/>
        <end position="259"/>
    </location>
</feature>
<feature type="transmembrane region" description="Helical" evidence="7">
    <location>
        <begin position="16"/>
        <end position="41"/>
    </location>
</feature>
<evidence type="ECO:0000256" key="1">
    <source>
        <dbReference type="ARBA" id="ARBA00004651"/>
    </source>
</evidence>
<evidence type="ECO:0000256" key="2">
    <source>
        <dbReference type="ARBA" id="ARBA00008017"/>
    </source>
</evidence>
<evidence type="ECO:0000259" key="9">
    <source>
        <dbReference type="Pfam" id="PF21082"/>
    </source>
</evidence>
<comment type="similarity">
    <text evidence="2">Belongs to the MscS (TC 1.A.23) family.</text>
</comment>
<feature type="domain" description="Mechanosensitive ion channel MscS" evidence="8">
    <location>
        <begin position="103"/>
        <end position="169"/>
    </location>
</feature>
<dbReference type="InterPro" id="IPR011066">
    <property type="entry name" value="MscS_channel_C_sf"/>
</dbReference>
<keyword evidence="6 7" id="KW-0472">Membrane</keyword>
<dbReference type="HOGENOM" id="CLU_037945_1_0_2"/>
<dbReference type="GeneID" id="4782263"/>
<dbReference type="InterPro" id="IPR045275">
    <property type="entry name" value="MscS_archaea/bacteria_type"/>
</dbReference>
<feature type="transmembrane region" description="Helical" evidence="7">
    <location>
        <begin position="62"/>
        <end position="80"/>
    </location>
</feature>
<dbReference type="STRING" id="415426.Hbut_0350"/>
<dbReference type="eggNOG" id="arCOG01568">
    <property type="taxonomic scope" value="Archaea"/>
</dbReference>
<organism evidence="10 11">
    <name type="scientific">Hyperthermus butylicus (strain DSM 5456 / JCM 9403 / PLM1-5)</name>
    <dbReference type="NCBI Taxonomy" id="415426"/>
    <lineage>
        <taxon>Archaea</taxon>
        <taxon>Thermoproteota</taxon>
        <taxon>Thermoprotei</taxon>
        <taxon>Desulfurococcales</taxon>
        <taxon>Pyrodictiaceae</taxon>
        <taxon>Hyperthermus</taxon>
    </lineage>
</organism>
<dbReference type="GO" id="GO:0005886">
    <property type="term" value="C:plasma membrane"/>
    <property type="evidence" value="ECO:0007669"/>
    <property type="project" value="UniProtKB-SubCell"/>
</dbReference>
<sequence length="297" mass="32545">MAAESLAALLETVGSYIYKIVVFSVVMVAGIAVSMLIRRMIRRTLEFSQFPHTVVDIASKMVYYLLVALAGVIALGVAGFDVTGFAFAGSLIGVALGFASQTVASNFFSGLFLYFDKPLKPGDMVELPDLGIMGVVEDITLFSTRITTLDGLKVRIPNESIFRSVIKNLYSHQARRVEYLVGISYSSDIDVARETIFRILEDHPWVLAEPKPVVYVEELGDSAVVLRVIFWTPSTKWLRVRWELLEKIKKALDEAGVEIPFPQRVVWLRLPEAGAASLGVSGRIGGEGLLAETGEGA</sequence>
<feature type="transmembrane region" description="Helical" evidence="7">
    <location>
        <begin position="86"/>
        <end position="115"/>
    </location>
</feature>
<evidence type="ECO:0000313" key="11">
    <source>
        <dbReference type="Proteomes" id="UP000002593"/>
    </source>
</evidence>
<protein>
    <submittedName>
        <fullName evidence="10">Mechanosensitive ion channel, M-S channel</fullName>
    </submittedName>
</protein>
<dbReference type="InterPro" id="IPR011014">
    <property type="entry name" value="MscS_channel_TM-2"/>
</dbReference>
<keyword evidence="4 7" id="KW-0812">Transmembrane</keyword>
<dbReference type="Gene3D" id="1.10.287.1260">
    <property type="match status" value="1"/>
</dbReference>
<keyword evidence="5 7" id="KW-1133">Transmembrane helix</keyword>
<dbReference type="PANTHER" id="PTHR30221:SF20">
    <property type="entry name" value="SMALL-CONDUCTANCE MECHANOSENSITIVE CHANNEL"/>
    <property type="match status" value="1"/>
</dbReference>
<keyword evidence="3" id="KW-1003">Cell membrane</keyword>
<dbReference type="InterPro" id="IPR023408">
    <property type="entry name" value="MscS_beta-dom_sf"/>
</dbReference>
<dbReference type="Pfam" id="PF00924">
    <property type="entry name" value="MS_channel_2nd"/>
    <property type="match status" value="1"/>
</dbReference>
<dbReference type="RefSeq" id="WP_011821540.1">
    <property type="nucleotide sequence ID" value="NC_008818.1"/>
</dbReference>
<reference evidence="10 11" key="1">
    <citation type="journal article" date="2007" name="Archaea">
        <title>The genome of Hyperthermus butylicus: a sulfur-reducing, peptide fermenting, neutrophilic Crenarchaeote growing up to 108 degrees C.</title>
        <authorList>
            <person name="Brugger K."/>
            <person name="Chen L."/>
            <person name="Stark M."/>
            <person name="Zibat A."/>
            <person name="Redder P."/>
            <person name="Ruepp A."/>
            <person name="Awayez M."/>
            <person name="She Q."/>
            <person name="Garrett R.A."/>
            <person name="Klenk H.P."/>
        </authorList>
    </citation>
    <scope>NUCLEOTIDE SEQUENCE [LARGE SCALE GENOMIC DNA]</scope>
    <source>
        <strain evidence="11">DSM 5456 / JCM 9403 / PLM1-5</strain>
    </source>
</reference>
<evidence type="ECO:0000256" key="4">
    <source>
        <dbReference type="ARBA" id="ARBA00022692"/>
    </source>
</evidence>
<comment type="subcellular location">
    <subcellularLocation>
        <location evidence="1">Cell membrane</location>
        <topology evidence="1">Multi-pass membrane protein</topology>
    </subcellularLocation>
</comment>
<dbReference type="EMBL" id="CP000493">
    <property type="protein sequence ID" value="ABM80222.1"/>
    <property type="molecule type" value="Genomic_DNA"/>
</dbReference>
<dbReference type="InterPro" id="IPR010920">
    <property type="entry name" value="LSM_dom_sf"/>
</dbReference>
<dbReference type="Gene3D" id="2.30.30.60">
    <property type="match status" value="1"/>
</dbReference>
<evidence type="ECO:0000256" key="5">
    <source>
        <dbReference type="ARBA" id="ARBA00022989"/>
    </source>
</evidence>
<dbReference type="GO" id="GO:0008381">
    <property type="term" value="F:mechanosensitive monoatomic ion channel activity"/>
    <property type="evidence" value="ECO:0007669"/>
    <property type="project" value="InterPro"/>
</dbReference>
<dbReference type="SUPFAM" id="SSF82861">
    <property type="entry name" value="Mechanosensitive channel protein MscS (YggB), transmembrane region"/>
    <property type="match status" value="1"/>
</dbReference>
<dbReference type="PANTHER" id="PTHR30221">
    <property type="entry name" value="SMALL-CONDUCTANCE MECHANOSENSITIVE CHANNEL"/>
    <property type="match status" value="1"/>
</dbReference>
<evidence type="ECO:0000256" key="3">
    <source>
        <dbReference type="ARBA" id="ARBA00022475"/>
    </source>
</evidence>
<keyword evidence="11" id="KW-1185">Reference proteome</keyword>
<evidence type="ECO:0000259" key="8">
    <source>
        <dbReference type="Pfam" id="PF00924"/>
    </source>
</evidence>
<evidence type="ECO:0000256" key="7">
    <source>
        <dbReference type="SAM" id="Phobius"/>
    </source>
</evidence>
<evidence type="ECO:0000313" key="10">
    <source>
        <dbReference type="EMBL" id="ABM80222.1"/>
    </source>
</evidence>
<dbReference type="InterPro" id="IPR049278">
    <property type="entry name" value="MS_channel_C"/>
</dbReference>
<proteinExistence type="inferred from homology"/>
<accession>A2BJR1</accession>
<gene>
    <name evidence="10" type="ordered locus">Hbut_0350</name>
</gene>
<dbReference type="InterPro" id="IPR006685">
    <property type="entry name" value="MscS_channel_2nd"/>
</dbReference>
<dbReference type="Pfam" id="PF21082">
    <property type="entry name" value="MS_channel_3rd"/>
    <property type="match status" value="1"/>
</dbReference>
<dbReference type="EnsemblBacteria" id="ABM80222">
    <property type="protein sequence ID" value="ABM80222"/>
    <property type="gene ID" value="Hbut_0350"/>
</dbReference>
<dbReference type="SUPFAM" id="SSF50182">
    <property type="entry name" value="Sm-like ribonucleoproteins"/>
    <property type="match status" value="1"/>
</dbReference>
<dbReference type="Proteomes" id="UP000002593">
    <property type="component" value="Chromosome"/>
</dbReference>
<dbReference type="Gene3D" id="3.30.70.100">
    <property type="match status" value="1"/>
</dbReference>
<dbReference type="KEGG" id="hbu:Hbut_0350"/>
<evidence type="ECO:0000256" key="6">
    <source>
        <dbReference type="ARBA" id="ARBA00023136"/>
    </source>
</evidence>
<name>A2BJR1_HYPBU</name>
<dbReference type="AlphaFoldDB" id="A2BJR1"/>
<dbReference type="SUPFAM" id="SSF82689">
    <property type="entry name" value="Mechanosensitive channel protein MscS (YggB), C-terminal domain"/>
    <property type="match status" value="1"/>
</dbReference>